<dbReference type="GO" id="GO:0005829">
    <property type="term" value="C:cytosol"/>
    <property type="evidence" value="ECO:0007669"/>
    <property type="project" value="TreeGrafter"/>
</dbReference>
<dbReference type="InterPro" id="IPR019887">
    <property type="entry name" value="Tscrpt_reg_AsnC/Lrp_C"/>
</dbReference>
<keyword evidence="2" id="KW-0238">DNA-binding</keyword>
<evidence type="ECO:0000256" key="2">
    <source>
        <dbReference type="ARBA" id="ARBA00023125"/>
    </source>
</evidence>
<dbReference type="GO" id="GO:0043200">
    <property type="term" value="P:response to amino acid"/>
    <property type="evidence" value="ECO:0007669"/>
    <property type="project" value="TreeGrafter"/>
</dbReference>
<dbReference type="AlphaFoldDB" id="A0A382QF42"/>
<name>A0A382QF42_9ZZZZ</name>
<evidence type="ECO:0000259" key="4">
    <source>
        <dbReference type="PROSITE" id="PS50956"/>
    </source>
</evidence>
<evidence type="ECO:0000256" key="1">
    <source>
        <dbReference type="ARBA" id="ARBA00023015"/>
    </source>
</evidence>
<dbReference type="InterPro" id="IPR019888">
    <property type="entry name" value="Tscrpt_reg_AsnC-like"/>
</dbReference>
<dbReference type="SUPFAM" id="SSF46785">
    <property type="entry name" value="Winged helix' DNA-binding domain"/>
    <property type="match status" value="1"/>
</dbReference>
<dbReference type="PANTHER" id="PTHR30154">
    <property type="entry name" value="LEUCINE-RESPONSIVE REGULATORY PROTEIN"/>
    <property type="match status" value="1"/>
</dbReference>
<dbReference type="EMBL" id="UINC01113742">
    <property type="protein sequence ID" value="SVC83548.1"/>
    <property type="molecule type" value="Genomic_DNA"/>
</dbReference>
<evidence type="ECO:0000256" key="3">
    <source>
        <dbReference type="ARBA" id="ARBA00023163"/>
    </source>
</evidence>
<dbReference type="PANTHER" id="PTHR30154:SF54">
    <property type="entry name" value="POSSIBLE TRANSCRIPTIONAL REGULATORY PROTEIN (PROBABLY LRP_ASNC-FAMILY)"/>
    <property type="match status" value="1"/>
</dbReference>
<evidence type="ECO:0000313" key="5">
    <source>
        <dbReference type="EMBL" id="SVC83548.1"/>
    </source>
</evidence>
<gene>
    <name evidence="5" type="ORF">METZ01_LOCUS336402</name>
</gene>
<feature type="domain" description="HTH asnC-type" evidence="4">
    <location>
        <begin position="4"/>
        <end position="65"/>
    </location>
</feature>
<dbReference type="InterPro" id="IPR036390">
    <property type="entry name" value="WH_DNA-bd_sf"/>
</dbReference>
<keyword evidence="3" id="KW-0804">Transcription</keyword>
<dbReference type="InterPro" id="IPR011991">
    <property type="entry name" value="ArsR-like_HTH"/>
</dbReference>
<protein>
    <recommendedName>
        <fullName evidence="4">HTH asnC-type domain-containing protein</fullName>
    </recommendedName>
</protein>
<dbReference type="PROSITE" id="PS50956">
    <property type="entry name" value="HTH_ASNC_2"/>
    <property type="match status" value="1"/>
</dbReference>
<dbReference type="GO" id="GO:0043565">
    <property type="term" value="F:sequence-specific DNA binding"/>
    <property type="evidence" value="ECO:0007669"/>
    <property type="project" value="InterPro"/>
</dbReference>
<dbReference type="PRINTS" id="PR00033">
    <property type="entry name" value="HTHASNC"/>
</dbReference>
<dbReference type="CDD" id="cd00090">
    <property type="entry name" value="HTH_ARSR"/>
    <property type="match status" value="1"/>
</dbReference>
<dbReference type="InterPro" id="IPR000485">
    <property type="entry name" value="AsnC-type_HTH_dom"/>
</dbReference>
<dbReference type="Gene3D" id="3.30.70.920">
    <property type="match status" value="1"/>
</dbReference>
<keyword evidence="1" id="KW-0805">Transcription regulation</keyword>
<dbReference type="Pfam" id="PF01037">
    <property type="entry name" value="AsnC_trans_reg"/>
    <property type="match status" value="1"/>
</dbReference>
<dbReference type="InterPro" id="IPR036388">
    <property type="entry name" value="WH-like_DNA-bd_sf"/>
</dbReference>
<reference evidence="5" key="1">
    <citation type="submission" date="2018-05" db="EMBL/GenBank/DDBJ databases">
        <authorList>
            <person name="Lanie J.A."/>
            <person name="Ng W.-L."/>
            <person name="Kazmierczak K.M."/>
            <person name="Andrzejewski T.M."/>
            <person name="Davidsen T.M."/>
            <person name="Wayne K.J."/>
            <person name="Tettelin H."/>
            <person name="Glass J.I."/>
            <person name="Rusch D."/>
            <person name="Podicherti R."/>
            <person name="Tsui H.-C.T."/>
            <person name="Winkler M.E."/>
        </authorList>
    </citation>
    <scope>NUCLEOTIDE SEQUENCE</scope>
</reference>
<organism evidence="5">
    <name type="scientific">marine metagenome</name>
    <dbReference type="NCBI Taxonomy" id="408172"/>
    <lineage>
        <taxon>unclassified sequences</taxon>
        <taxon>metagenomes</taxon>
        <taxon>ecological metagenomes</taxon>
    </lineage>
</organism>
<proteinExistence type="predicted"/>
<accession>A0A382QF42</accession>
<dbReference type="InterPro" id="IPR011008">
    <property type="entry name" value="Dimeric_a/b-barrel"/>
</dbReference>
<dbReference type="Gene3D" id="1.10.10.10">
    <property type="entry name" value="Winged helix-like DNA-binding domain superfamily/Winged helix DNA-binding domain"/>
    <property type="match status" value="1"/>
</dbReference>
<dbReference type="SUPFAM" id="SSF54909">
    <property type="entry name" value="Dimeric alpha+beta barrel"/>
    <property type="match status" value="1"/>
</dbReference>
<sequence>MPNLDHSDMQILAALQSNARQTNRAIAEEVGLAPSTTLERIRSLEGRGVVTGYHADVDLVALGRPLQAIVTLRLRPKTGAVIDSAISHLMELPETLGVFLLTGIDDLIVHVSVTDTDSLRHLVLDRISSIEGVVGDRTSLVFEHKQKRIAETLPD</sequence>
<dbReference type="SMART" id="SM00344">
    <property type="entry name" value="HTH_ASNC"/>
    <property type="match status" value="1"/>
</dbReference>
<dbReference type="Pfam" id="PF13412">
    <property type="entry name" value="HTH_24"/>
    <property type="match status" value="1"/>
</dbReference>